<keyword evidence="2" id="KW-0132">Cell division</keyword>
<dbReference type="Proteomes" id="UP000177171">
    <property type="component" value="Unassembled WGS sequence"/>
</dbReference>
<dbReference type="InterPro" id="IPR005234">
    <property type="entry name" value="ScpB_csome_segregation"/>
</dbReference>
<dbReference type="GO" id="GO:0051301">
    <property type="term" value="P:cell division"/>
    <property type="evidence" value="ECO:0007669"/>
    <property type="project" value="UniProtKB-KW"/>
</dbReference>
<keyword evidence="1" id="KW-0963">Cytoplasm</keyword>
<dbReference type="Pfam" id="PF04079">
    <property type="entry name" value="SMC_ScpB"/>
    <property type="match status" value="1"/>
</dbReference>
<evidence type="ECO:0000313" key="5">
    <source>
        <dbReference type="EMBL" id="OHA14391.1"/>
    </source>
</evidence>
<dbReference type="PANTHER" id="PTHR34298">
    <property type="entry name" value="SEGREGATION AND CONDENSATION PROTEIN B"/>
    <property type="match status" value="1"/>
</dbReference>
<dbReference type="SUPFAM" id="SSF46785">
    <property type="entry name" value="Winged helix' DNA-binding domain"/>
    <property type="match status" value="2"/>
</dbReference>
<dbReference type="NCBIfam" id="TIGR00281">
    <property type="entry name" value="SMC-Scp complex subunit ScpB"/>
    <property type="match status" value="1"/>
</dbReference>
<dbReference type="AlphaFoldDB" id="A0A1G2LU95"/>
<evidence type="ECO:0000256" key="3">
    <source>
        <dbReference type="ARBA" id="ARBA00022829"/>
    </source>
</evidence>
<comment type="caution">
    <text evidence="5">The sequence shown here is derived from an EMBL/GenBank/DDBJ whole genome shotgun (WGS) entry which is preliminary data.</text>
</comment>
<reference evidence="5 6" key="1">
    <citation type="journal article" date="2016" name="Nat. Commun.">
        <title>Thousands of microbial genomes shed light on interconnected biogeochemical processes in an aquifer system.</title>
        <authorList>
            <person name="Anantharaman K."/>
            <person name="Brown C.T."/>
            <person name="Hug L.A."/>
            <person name="Sharon I."/>
            <person name="Castelle C.J."/>
            <person name="Probst A.J."/>
            <person name="Thomas B.C."/>
            <person name="Singh A."/>
            <person name="Wilkins M.J."/>
            <person name="Karaoz U."/>
            <person name="Brodie E.L."/>
            <person name="Williams K.H."/>
            <person name="Hubbard S.S."/>
            <person name="Banfield J.F."/>
        </authorList>
    </citation>
    <scope>NUCLEOTIDE SEQUENCE [LARGE SCALE GENOMIC DNA]</scope>
</reference>
<name>A0A1G2LU95_9BACT</name>
<dbReference type="InterPro" id="IPR036388">
    <property type="entry name" value="WH-like_DNA-bd_sf"/>
</dbReference>
<dbReference type="PANTHER" id="PTHR34298:SF2">
    <property type="entry name" value="SEGREGATION AND CONDENSATION PROTEIN B"/>
    <property type="match status" value="1"/>
</dbReference>
<dbReference type="GO" id="GO:0051304">
    <property type="term" value="P:chromosome separation"/>
    <property type="evidence" value="ECO:0007669"/>
    <property type="project" value="InterPro"/>
</dbReference>
<keyword evidence="4" id="KW-0131">Cell cycle</keyword>
<evidence type="ECO:0000313" key="6">
    <source>
        <dbReference type="Proteomes" id="UP000177171"/>
    </source>
</evidence>
<evidence type="ECO:0000256" key="2">
    <source>
        <dbReference type="ARBA" id="ARBA00022618"/>
    </source>
</evidence>
<accession>A0A1G2LU95</accession>
<sequence length="180" mass="20316">MYLKSKIESILFVTGGPVSLAKLAKVLEEPEEKIADALSGLSADYENRGLNILRKEDEFQFGTNPANAELIEKLVKSEFTEDLTKAALETLTIIAYKGPLTRSEIEFIRGVNTSFTVRNLLLRGLIERIENPKDARSYIYKISFDFLKYLGVTSVDELPGYRELQHKTEEVIQGNMNHAT</sequence>
<proteinExistence type="predicted"/>
<gene>
    <name evidence="5" type="ORF">A3G49_02075</name>
</gene>
<organism evidence="5 6">
    <name type="scientific">Candidatus Sungbacteria bacterium RIFCSPLOWO2_12_FULL_41_11</name>
    <dbReference type="NCBI Taxonomy" id="1802286"/>
    <lineage>
        <taxon>Bacteria</taxon>
        <taxon>Candidatus Sungiibacteriota</taxon>
    </lineage>
</organism>
<dbReference type="EMBL" id="MHQY01000008">
    <property type="protein sequence ID" value="OHA14391.1"/>
    <property type="molecule type" value="Genomic_DNA"/>
</dbReference>
<keyword evidence="3" id="KW-0159">Chromosome partition</keyword>
<dbReference type="PIRSF" id="PIRSF019345">
    <property type="entry name" value="ScpB"/>
    <property type="match status" value="1"/>
</dbReference>
<dbReference type="Gene3D" id="1.10.10.10">
    <property type="entry name" value="Winged helix-like DNA-binding domain superfamily/Winged helix DNA-binding domain"/>
    <property type="match status" value="2"/>
</dbReference>
<protein>
    <submittedName>
        <fullName evidence="5">SMC-Scp complex subunit ScpB</fullName>
    </submittedName>
</protein>
<evidence type="ECO:0000256" key="1">
    <source>
        <dbReference type="ARBA" id="ARBA00022490"/>
    </source>
</evidence>
<evidence type="ECO:0000256" key="4">
    <source>
        <dbReference type="ARBA" id="ARBA00023306"/>
    </source>
</evidence>
<dbReference type="InterPro" id="IPR036390">
    <property type="entry name" value="WH_DNA-bd_sf"/>
</dbReference>